<keyword evidence="3" id="KW-0053">Apoptosis</keyword>
<dbReference type="Gene3D" id="3.40.50.1460">
    <property type="match status" value="1"/>
</dbReference>
<comment type="caution">
    <text evidence="5">The sequence shown here is derived from an EMBL/GenBank/DDBJ whole genome shotgun (WGS) entry which is preliminary data.</text>
</comment>
<evidence type="ECO:0000313" key="5">
    <source>
        <dbReference type="EMBL" id="CAB4044884.1"/>
    </source>
</evidence>
<organism evidence="5 6">
    <name type="scientific">Paramuricea clavata</name>
    <name type="common">Red gorgonian</name>
    <name type="synonym">Violescent sea-whip</name>
    <dbReference type="NCBI Taxonomy" id="317549"/>
    <lineage>
        <taxon>Eukaryota</taxon>
        <taxon>Metazoa</taxon>
        <taxon>Cnidaria</taxon>
        <taxon>Anthozoa</taxon>
        <taxon>Octocorallia</taxon>
        <taxon>Malacalcyonacea</taxon>
        <taxon>Plexauridae</taxon>
        <taxon>Paramuricea</taxon>
    </lineage>
</organism>
<dbReference type="PANTHER" id="PTHR47901">
    <property type="entry name" value="CASPASE RECRUITMENT DOMAIN-CONTAINING PROTEIN 18"/>
    <property type="match status" value="1"/>
</dbReference>
<dbReference type="SMART" id="SM00115">
    <property type="entry name" value="CASc"/>
    <property type="match status" value="1"/>
</dbReference>
<dbReference type="InterPro" id="IPR015917">
    <property type="entry name" value="Pept_C14A"/>
</dbReference>
<dbReference type="InterPro" id="IPR029030">
    <property type="entry name" value="Caspase-like_dom_sf"/>
</dbReference>
<dbReference type="Pfam" id="PF00656">
    <property type="entry name" value="Peptidase_C14"/>
    <property type="match status" value="1"/>
</dbReference>
<dbReference type="InterPro" id="IPR002398">
    <property type="entry name" value="Pept_C14"/>
</dbReference>
<evidence type="ECO:0000256" key="2">
    <source>
        <dbReference type="ARBA" id="ARBA00022670"/>
    </source>
</evidence>
<name>A0A6S7KPK6_PARCT</name>
<feature type="non-terminal residue" evidence="5">
    <location>
        <position position="1"/>
    </location>
</feature>
<protein>
    <submittedName>
        <fullName evidence="5">Caspase-3-like</fullName>
    </submittedName>
</protein>
<keyword evidence="2" id="KW-0645">Protease</keyword>
<reference evidence="5" key="1">
    <citation type="submission" date="2020-04" db="EMBL/GenBank/DDBJ databases">
        <authorList>
            <person name="Alioto T."/>
            <person name="Alioto T."/>
            <person name="Gomez Garrido J."/>
        </authorList>
    </citation>
    <scope>NUCLEOTIDE SEQUENCE</scope>
    <source>
        <strain evidence="5">A484AB</strain>
    </source>
</reference>
<gene>
    <name evidence="5" type="ORF">PACLA_8A030171</name>
</gene>
<dbReference type="GO" id="GO:0006508">
    <property type="term" value="P:proteolysis"/>
    <property type="evidence" value="ECO:0007669"/>
    <property type="project" value="UniProtKB-KW"/>
</dbReference>
<dbReference type="SUPFAM" id="SSF52129">
    <property type="entry name" value="Caspase-like"/>
    <property type="match status" value="1"/>
</dbReference>
<keyword evidence="6" id="KW-1185">Reference proteome</keyword>
<dbReference type="GO" id="GO:0004197">
    <property type="term" value="F:cysteine-type endopeptidase activity"/>
    <property type="evidence" value="ECO:0007669"/>
    <property type="project" value="InterPro"/>
</dbReference>
<dbReference type="InterPro" id="IPR011600">
    <property type="entry name" value="Pept_C14_caspase"/>
</dbReference>
<dbReference type="PANTHER" id="PTHR47901:SF8">
    <property type="entry name" value="CASPASE-3"/>
    <property type="match status" value="1"/>
</dbReference>
<dbReference type="PRINTS" id="PR00376">
    <property type="entry name" value="IL1BCENZYME"/>
</dbReference>
<keyword evidence="4" id="KW-0378">Hydrolase</keyword>
<evidence type="ECO:0000256" key="4">
    <source>
        <dbReference type="ARBA" id="ARBA00022801"/>
    </source>
</evidence>
<comment type="similarity">
    <text evidence="1">Belongs to the peptidase C14A family.</text>
</comment>
<dbReference type="InterPro" id="IPR001309">
    <property type="entry name" value="Pept_C14_p20"/>
</dbReference>
<evidence type="ECO:0000256" key="3">
    <source>
        <dbReference type="ARBA" id="ARBA00022703"/>
    </source>
</evidence>
<proteinExistence type="inferred from homology"/>
<evidence type="ECO:0000313" key="6">
    <source>
        <dbReference type="Proteomes" id="UP001152795"/>
    </source>
</evidence>
<dbReference type="GO" id="GO:0006915">
    <property type="term" value="P:apoptotic process"/>
    <property type="evidence" value="ECO:0007669"/>
    <property type="project" value="UniProtKB-KW"/>
</dbReference>
<feature type="non-terminal residue" evidence="5">
    <location>
        <position position="270"/>
    </location>
</feature>
<accession>A0A6S7KPK6</accession>
<dbReference type="PROSITE" id="PS50208">
    <property type="entry name" value="CASPASE_P20"/>
    <property type="match status" value="1"/>
</dbReference>
<dbReference type="EMBL" id="CACRXK020036692">
    <property type="protein sequence ID" value="CAB4044884.1"/>
    <property type="molecule type" value="Genomic_DNA"/>
</dbReference>
<dbReference type="AlphaFoldDB" id="A0A6S7KPK6"/>
<evidence type="ECO:0000256" key="1">
    <source>
        <dbReference type="ARBA" id="ARBA00010134"/>
    </source>
</evidence>
<sequence length="270" mass="29715">SRFPRYDIKPAHDTVLIIVVENFTTKEGVTLDKRRGSDIDFNNVKKIWEKIGFTVVSHKDLKADDIRKVVRDTANQINENSSSFVCLITTHGDMGKIYGSDSECLDFKEVTDAFKAAQCPHLAGKPKLFFIIANGIRQKENASTVSPDAATLATGSGDAKTPVTGVMTDAPVELTNAVIQDGGVDYDHRNDSIFRDKLDPDEPHFLIASSLAPGKLKLSPPVLFFAIIDMPCRNRYEKVYEFTQKCCNGSGSVWLGYKLGSGIVSCLKYG</sequence>
<dbReference type="OrthoDB" id="6116485at2759"/>
<dbReference type="Proteomes" id="UP001152795">
    <property type="component" value="Unassembled WGS sequence"/>
</dbReference>